<feature type="compositionally biased region" description="Basic residues" evidence="1">
    <location>
        <begin position="111"/>
        <end position="120"/>
    </location>
</feature>
<gene>
    <name evidence="2" type="ORF">ACFYWW_21895</name>
</gene>
<sequence length="142" mass="15735">MNRRGQLRRSVAQPELLLAPLVPDAATVVLLMDRWERPRSRPRPATTARHDDCPAVAHPAARRPALAGPDHRKSRVTIPEESSLDAVLARARACAQELAAAYPPPWEPIWKRPRTPKSKAQKNAAATREDFSPQFARAADSL</sequence>
<dbReference type="EMBL" id="JBIAPK010000006">
    <property type="protein sequence ID" value="MFF3341355.1"/>
    <property type="molecule type" value="Genomic_DNA"/>
</dbReference>
<proteinExistence type="predicted"/>
<evidence type="ECO:0000313" key="3">
    <source>
        <dbReference type="Proteomes" id="UP001601976"/>
    </source>
</evidence>
<comment type="caution">
    <text evidence="2">The sequence shown here is derived from an EMBL/GenBank/DDBJ whole genome shotgun (WGS) entry which is preliminary data.</text>
</comment>
<accession>A0ABW6RII4</accession>
<name>A0ABW6RII4_9ACTN</name>
<keyword evidence="3" id="KW-1185">Reference proteome</keyword>
<feature type="compositionally biased region" description="Low complexity" evidence="1">
    <location>
        <begin position="54"/>
        <end position="68"/>
    </location>
</feature>
<evidence type="ECO:0000313" key="2">
    <source>
        <dbReference type="EMBL" id="MFF3341355.1"/>
    </source>
</evidence>
<protein>
    <submittedName>
        <fullName evidence="2">Uncharacterized protein</fullName>
    </submittedName>
</protein>
<evidence type="ECO:0000256" key="1">
    <source>
        <dbReference type="SAM" id="MobiDB-lite"/>
    </source>
</evidence>
<feature type="region of interest" description="Disordered" evidence="1">
    <location>
        <begin position="37"/>
        <end position="82"/>
    </location>
</feature>
<reference evidence="2 3" key="1">
    <citation type="submission" date="2024-10" db="EMBL/GenBank/DDBJ databases">
        <title>The Natural Products Discovery Center: Release of the First 8490 Sequenced Strains for Exploring Actinobacteria Biosynthetic Diversity.</title>
        <authorList>
            <person name="Kalkreuter E."/>
            <person name="Kautsar S.A."/>
            <person name="Yang D."/>
            <person name="Bader C.D."/>
            <person name="Teijaro C.N."/>
            <person name="Fluegel L."/>
            <person name="Davis C.M."/>
            <person name="Simpson J.R."/>
            <person name="Lauterbach L."/>
            <person name="Steele A.D."/>
            <person name="Gui C."/>
            <person name="Meng S."/>
            <person name="Li G."/>
            <person name="Viehrig K."/>
            <person name="Ye F."/>
            <person name="Su P."/>
            <person name="Kiefer A.F."/>
            <person name="Nichols A."/>
            <person name="Cepeda A.J."/>
            <person name="Yan W."/>
            <person name="Fan B."/>
            <person name="Jiang Y."/>
            <person name="Adhikari A."/>
            <person name="Zheng C.-J."/>
            <person name="Schuster L."/>
            <person name="Cowan T.M."/>
            <person name="Smanski M.J."/>
            <person name="Chevrette M.G."/>
            <person name="De Carvalho L.P.S."/>
            <person name="Shen B."/>
        </authorList>
    </citation>
    <scope>NUCLEOTIDE SEQUENCE [LARGE SCALE GENOMIC DNA]</scope>
    <source>
        <strain evidence="2 3">NPDC003029</strain>
    </source>
</reference>
<dbReference type="Proteomes" id="UP001601976">
    <property type="component" value="Unassembled WGS sequence"/>
</dbReference>
<organism evidence="2 3">
    <name type="scientific">Streptomyces flavidovirens</name>
    <dbReference type="NCBI Taxonomy" id="67298"/>
    <lineage>
        <taxon>Bacteria</taxon>
        <taxon>Bacillati</taxon>
        <taxon>Actinomycetota</taxon>
        <taxon>Actinomycetes</taxon>
        <taxon>Kitasatosporales</taxon>
        <taxon>Streptomycetaceae</taxon>
        <taxon>Streptomyces</taxon>
    </lineage>
</organism>
<dbReference type="RefSeq" id="WP_387896522.1">
    <property type="nucleotide sequence ID" value="NZ_JBIAPK010000006.1"/>
</dbReference>
<feature type="region of interest" description="Disordered" evidence="1">
    <location>
        <begin position="105"/>
        <end position="142"/>
    </location>
</feature>